<dbReference type="InterPro" id="IPR036400">
    <property type="entry name" value="Cyt_B5-like_heme/steroid_sf"/>
</dbReference>
<dbReference type="Gene3D" id="3.40.640.10">
    <property type="entry name" value="Type I PLP-dependent aspartate aminotransferase-like (Major domain)"/>
    <property type="match status" value="1"/>
</dbReference>
<dbReference type="GO" id="GO:0035999">
    <property type="term" value="P:tetrahydrofolate interconversion"/>
    <property type="evidence" value="ECO:0007669"/>
    <property type="project" value="InterPro"/>
</dbReference>
<dbReference type="InterPro" id="IPR015422">
    <property type="entry name" value="PyrdxlP-dep_Trfase_small"/>
</dbReference>
<evidence type="ECO:0000256" key="6">
    <source>
        <dbReference type="ARBA" id="ARBA00008040"/>
    </source>
</evidence>
<comment type="caution">
    <text evidence="17">The sequence shown here is derived from an EMBL/GenBank/DDBJ whole genome shotgun (WGS) entry which is preliminary data.</text>
</comment>
<dbReference type="Proteomes" id="UP001153678">
    <property type="component" value="Unassembled WGS sequence"/>
</dbReference>
<dbReference type="GO" id="GO:0004372">
    <property type="term" value="F:glycine hydroxymethyltransferase activity"/>
    <property type="evidence" value="ECO:0007669"/>
    <property type="project" value="UniProtKB-EC"/>
</dbReference>
<evidence type="ECO:0000313" key="18">
    <source>
        <dbReference type="Proteomes" id="UP001153678"/>
    </source>
</evidence>
<dbReference type="InterPro" id="IPR019798">
    <property type="entry name" value="Ser_HO-MeTrfase_PLP_BS"/>
</dbReference>
<dbReference type="Gene3D" id="3.90.700.10">
    <property type="entry name" value="Succinate dehydrogenase/fumarate reductase flavoprotein, catalytic domain"/>
    <property type="match status" value="1"/>
</dbReference>
<dbReference type="PANTHER" id="PTHR11680:SF28">
    <property type="entry name" value="SERINE HYDROXYMETHYLTRANSFERASE, MITOCHONDRIAL"/>
    <property type="match status" value="1"/>
</dbReference>
<keyword evidence="10" id="KW-0274">FAD</keyword>
<evidence type="ECO:0000256" key="9">
    <source>
        <dbReference type="ARBA" id="ARBA00022679"/>
    </source>
</evidence>
<evidence type="ECO:0000256" key="4">
    <source>
        <dbReference type="ARBA" id="ARBA00004777"/>
    </source>
</evidence>
<protein>
    <recommendedName>
        <fullName evidence="14">Serine hydroxymethyltransferase</fullName>
        <ecNumber evidence="14">2.1.2.1</ecNumber>
    </recommendedName>
</protein>
<evidence type="ECO:0000256" key="13">
    <source>
        <dbReference type="ARBA" id="ARBA00050832"/>
    </source>
</evidence>
<dbReference type="AlphaFoldDB" id="A0A9W4SNN6"/>
<dbReference type="Pfam" id="PF00890">
    <property type="entry name" value="FAD_binding_2"/>
    <property type="match status" value="1"/>
</dbReference>
<dbReference type="PANTHER" id="PTHR11680">
    <property type="entry name" value="SERINE HYDROXYMETHYLTRANSFERASE"/>
    <property type="match status" value="1"/>
</dbReference>
<comment type="catalytic activity">
    <reaction evidence="13">
        <text>succinate + NAD(+) = fumarate + NADH + H(+)</text>
        <dbReference type="Rhea" id="RHEA:18281"/>
        <dbReference type="ChEBI" id="CHEBI:15378"/>
        <dbReference type="ChEBI" id="CHEBI:29806"/>
        <dbReference type="ChEBI" id="CHEBI:30031"/>
        <dbReference type="ChEBI" id="CHEBI:57540"/>
        <dbReference type="ChEBI" id="CHEBI:57945"/>
        <dbReference type="EC" id="1.3.1.6"/>
    </reaction>
</comment>
<keyword evidence="11 14" id="KW-0663">Pyridoxal phosphate</keyword>
<dbReference type="InterPro" id="IPR049943">
    <property type="entry name" value="Ser_HO-MeTrfase-like"/>
</dbReference>
<feature type="region of interest" description="Disordered" evidence="15">
    <location>
        <begin position="500"/>
        <end position="523"/>
    </location>
</feature>
<dbReference type="NCBIfam" id="TIGR01813">
    <property type="entry name" value="flavo_cyto_c"/>
    <property type="match status" value="1"/>
</dbReference>
<evidence type="ECO:0000256" key="2">
    <source>
        <dbReference type="ARBA" id="ARBA00001933"/>
    </source>
</evidence>
<evidence type="ECO:0000256" key="5">
    <source>
        <dbReference type="ARBA" id="ARBA00006376"/>
    </source>
</evidence>
<dbReference type="InterPro" id="IPR036188">
    <property type="entry name" value="FAD/NAD-bd_sf"/>
</dbReference>
<dbReference type="InterPro" id="IPR039429">
    <property type="entry name" value="SHMT-like_dom"/>
</dbReference>
<feature type="domain" description="Cytochrome b5 heme-binding" evidence="16">
    <location>
        <begin position="530"/>
        <end position="586"/>
    </location>
</feature>
<dbReference type="InterPro" id="IPR003953">
    <property type="entry name" value="FAD-dep_OxRdtase_2_FAD-bd"/>
</dbReference>
<name>A0A9W4SNN6_9GLOM</name>
<dbReference type="EMBL" id="CAMKVN010001572">
    <property type="protein sequence ID" value="CAI2176890.1"/>
    <property type="molecule type" value="Genomic_DNA"/>
</dbReference>
<evidence type="ECO:0000256" key="1">
    <source>
        <dbReference type="ARBA" id="ARBA00001528"/>
    </source>
</evidence>
<keyword evidence="18" id="KW-1185">Reference proteome</keyword>
<accession>A0A9W4SNN6</accession>
<dbReference type="GO" id="GO:0019264">
    <property type="term" value="P:glycine biosynthetic process from serine"/>
    <property type="evidence" value="ECO:0007669"/>
    <property type="project" value="InterPro"/>
</dbReference>
<evidence type="ECO:0000256" key="12">
    <source>
        <dbReference type="ARBA" id="ARBA00023002"/>
    </source>
</evidence>
<dbReference type="PROSITE" id="PS00096">
    <property type="entry name" value="SHMT"/>
    <property type="match status" value="1"/>
</dbReference>
<comment type="cofactor">
    <cofactor evidence="3">
        <name>FAD</name>
        <dbReference type="ChEBI" id="CHEBI:57692"/>
    </cofactor>
</comment>
<keyword evidence="9 14" id="KW-0808">Transferase</keyword>
<comment type="similarity">
    <text evidence="5 14">Belongs to the SHMT family.</text>
</comment>
<keyword evidence="7 14" id="KW-0554">One-carbon metabolism</keyword>
<gene>
    <name evidence="17" type="ORF">FWILDA_LOCUS7810</name>
</gene>
<keyword evidence="8" id="KW-0285">Flavoprotein</keyword>
<dbReference type="Gene3D" id="3.10.120.10">
    <property type="entry name" value="Cytochrome b5-like heme/steroid binding domain"/>
    <property type="match status" value="1"/>
</dbReference>
<dbReference type="InterPro" id="IPR001199">
    <property type="entry name" value="Cyt_B5-like_heme/steroid-bd"/>
</dbReference>
<dbReference type="InterPro" id="IPR027477">
    <property type="entry name" value="Succ_DH/fumarate_Rdtase_cat_sf"/>
</dbReference>
<dbReference type="Gene3D" id="3.50.50.60">
    <property type="entry name" value="FAD/NAD(P)-binding domain"/>
    <property type="match status" value="1"/>
</dbReference>
<dbReference type="CDD" id="cd00378">
    <property type="entry name" value="SHMT"/>
    <property type="match status" value="1"/>
</dbReference>
<evidence type="ECO:0000256" key="8">
    <source>
        <dbReference type="ARBA" id="ARBA00022630"/>
    </source>
</evidence>
<organism evidence="17 18">
    <name type="scientific">Funneliformis geosporum</name>
    <dbReference type="NCBI Taxonomy" id="1117311"/>
    <lineage>
        <taxon>Eukaryota</taxon>
        <taxon>Fungi</taxon>
        <taxon>Fungi incertae sedis</taxon>
        <taxon>Mucoromycota</taxon>
        <taxon>Glomeromycotina</taxon>
        <taxon>Glomeromycetes</taxon>
        <taxon>Glomerales</taxon>
        <taxon>Glomeraceae</taxon>
        <taxon>Funneliformis</taxon>
    </lineage>
</organism>
<dbReference type="SUPFAM" id="SSF56425">
    <property type="entry name" value="Succinate dehydrogenase/fumarate reductase flavoprotein, catalytic domain"/>
    <property type="match status" value="1"/>
</dbReference>
<comment type="catalytic activity">
    <reaction evidence="1 14">
        <text>(6R)-5,10-methylene-5,6,7,8-tetrahydrofolate + glycine + H2O = (6S)-5,6,7,8-tetrahydrofolate + L-serine</text>
        <dbReference type="Rhea" id="RHEA:15481"/>
        <dbReference type="ChEBI" id="CHEBI:15377"/>
        <dbReference type="ChEBI" id="CHEBI:15636"/>
        <dbReference type="ChEBI" id="CHEBI:33384"/>
        <dbReference type="ChEBI" id="CHEBI:57305"/>
        <dbReference type="ChEBI" id="CHEBI:57453"/>
        <dbReference type="EC" id="2.1.2.1"/>
    </reaction>
</comment>
<dbReference type="SUPFAM" id="SSF55856">
    <property type="entry name" value="Cytochrome b5-like heme/steroid binding domain"/>
    <property type="match status" value="1"/>
</dbReference>
<reference evidence="17" key="1">
    <citation type="submission" date="2022-08" db="EMBL/GenBank/DDBJ databases">
        <authorList>
            <person name="Kallberg Y."/>
            <person name="Tangrot J."/>
            <person name="Rosling A."/>
        </authorList>
    </citation>
    <scope>NUCLEOTIDE SEQUENCE</scope>
    <source>
        <strain evidence="17">Wild A</strain>
    </source>
</reference>
<dbReference type="GO" id="GO:0016156">
    <property type="term" value="F:fumarate reductase (NADH) activity"/>
    <property type="evidence" value="ECO:0007669"/>
    <property type="project" value="UniProtKB-EC"/>
</dbReference>
<dbReference type="InterPro" id="IPR010960">
    <property type="entry name" value="Flavocytochrome_c"/>
</dbReference>
<dbReference type="EC" id="2.1.2.1" evidence="14"/>
<dbReference type="InterPro" id="IPR015424">
    <property type="entry name" value="PyrdxlP-dep_Trfase"/>
</dbReference>
<dbReference type="InterPro" id="IPR001085">
    <property type="entry name" value="Ser_HO-MeTrfase"/>
</dbReference>
<dbReference type="GO" id="GO:0010181">
    <property type="term" value="F:FMN binding"/>
    <property type="evidence" value="ECO:0007669"/>
    <property type="project" value="InterPro"/>
</dbReference>
<dbReference type="FunFam" id="3.90.700.10:FF:000007">
    <property type="entry name" value="NADH-dependent fumarate reductase"/>
    <property type="match status" value="1"/>
</dbReference>
<sequence length="1059" mass="116243">MAQIIVVGGGLSGLSAAHTVLEHGGNVLVLDKNSFFGGNSTKATSGINGALTKTQIDSAALFEEDTTRSARELARPDIIKVLTGNSASAVEWLQDKFKLDLSLVSRLGGHTQPRTHRGKEMFPGMTITYALMELLEEIAEKQPNRARILKKARVTKLIKEGEEVIGVEYEKDGQSFKEYGPVVLATGGYAADFTENSLLKKYRPDIYDLPTTNGDHCTGDGHKMVLSIGGQAIDLEKVQVHPTGLVDPKDPDSKIKFLAAEALRGVGGLLLNGEGKRFCDELGHRDYVTGEIWKTKGPVRLVLNSKASKDIEWHCKHYVGRGLMRKFNSGEDLAREIGIPVSRLRETFDDYNDIATGKKKDPYGKKFFQNAPLTVSDNFHVSLMAPVLHYTMGGVEVSPDSEVKDVQGKVIPGLYASGEIAGGVHGANRLGGSSLLGCVVFGRVAGDSASRYLLQNLSSETANRRLGQIAGQLAPYQATVNVDPTNQKVRLEISWGQQQGVSAATTQVPSTPAPSSEKKEAAPPVELKEYNLDDVAKHNSEEDCWDHPGGKKSILLFAGKDASEEFNMLHDKGVVQKYAPYVKSYASSVAQKEYLNKHLTETDPEVFDIIEKEKKRQRESIVLIPSENFTSRAVMEALGSVMQNKYSEGYPGARYYGGNEFIDQAEILCQKRALEAFNLKDCEWGVNVQSLSGAPANLYVYNAILRPHERLMGLDLPHGGHLSHGYQTDTKKISAVSSYFETLPYRLNEKTGIIDYDALEASALLYRPKVIIAGASAYPRKYDYARMKKIAEKVNSYLMADIAHISGLISAGVLPSPFEFADIVTTTTHKSLRGPRGALIFYRKGVRKVDKKGKEILYELENPINQSVFPGHQGGPHNHTITALAVALKQAKSPLFKEYQQQVLINCLAFAEAFKKMGYNLVSGGTDTHLLLVDLRSKNIDGARVERVLELANIAANKNTVPGDKSAFVPGGIRVGTPAMTTRGLTESDFEKVAEYIDRCVKLAINIKEKVTGTKLLDFKAYLGDGSNEPHIKELNEEVVDFSKKFPTIGFDESEMKYN</sequence>
<evidence type="ECO:0000313" key="17">
    <source>
        <dbReference type="EMBL" id="CAI2176890.1"/>
    </source>
</evidence>
<comment type="pathway">
    <text evidence="4 14">One-carbon metabolism; tetrahydrofolate interconversion.</text>
</comment>
<dbReference type="NCBIfam" id="NF000586">
    <property type="entry name" value="PRK00011.1"/>
    <property type="match status" value="1"/>
</dbReference>
<evidence type="ECO:0000256" key="15">
    <source>
        <dbReference type="SAM" id="MobiDB-lite"/>
    </source>
</evidence>
<evidence type="ECO:0000259" key="16">
    <source>
        <dbReference type="SMART" id="SM01117"/>
    </source>
</evidence>
<dbReference type="GO" id="GO:0030170">
    <property type="term" value="F:pyridoxal phosphate binding"/>
    <property type="evidence" value="ECO:0007669"/>
    <property type="project" value="InterPro"/>
</dbReference>
<keyword evidence="12" id="KW-0560">Oxidoreductase</keyword>
<dbReference type="Pfam" id="PF00464">
    <property type="entry name" value="SHMT"/>
    <property type="match status" value="1"/>
</dbReference>
<feature type="compositionally biased region" description="Polar residues" evidence="15">
    <location>
        <begin position="500"/>
        <end position="514"/>
    </location>
</feature>
<dbReference type="SUPFAM" id="SSF53383">
    <property type="entry name" value="PLP-dependent transferases"/>
    <property type="match status" value="1"/>
</dbReference>
<evidence type="ECO:0000256" key="11">
    <source>
        <dbReference type="ARBA" id="ARBA00022898"/>
    </source>
</evidence>
<evidence type="ECO:0000256" key="7">
    <source>
        <dbReference type="ARBA" id="ARBA00022563"/>
    </source>
</evidence>
<dbReference type="Pfam" id="PF00173">
    <property type="entry name" value="Cyt-b5"/>
    <property type="match status" value="1"/>
</dbReference>
<evidence type="ECO:0000256" key="10">
    <source>
        <dbReference type="ARBA" id="ARBA00022827"/>
    </source>
</evidence>
<dbReference type="InterPro" id="IPR015421">
    <property type="entry name" value="PyrdxlP-dep_Trfase_major"/>
</dbReference>
<evidence type="ECO:0000256" key="3">
    <source>
        <dbReference type="ARBA" id="ARBA00001974"/>
    </source>
</evidence>
<comment type="cofactor">
    <cofactor evidence="2 14">
        <name>pyridoxal 5'-phosphate</name>
        <dbReference type="ChEBI" id="CHEBI:597326"/>
    </cofactor>
</comment>
<dbReference type="GO" id="GO:0005739">
    <property type="term" value="C:mitochondrion"/>
    <property type="evidence" value="ECO:0007669"/>
    <property type="project" value="TreeGrafter"/>
</dbReference>
<dbReference type="HAMAP" id="MF_00051">
    <property type="entry name" value="SHMT"/>
    <property type="match status" value="1"/>
</dbReference>
<comment type="function">
    <text evidence="14">Interconversion of serine and glycine.</text>
</comment>
<dbReference type="SMART" id="SM01117">
    <property type="entry name" value="Cyt-b5"/>
    <property type="match status" value="1"/>
</dbReference>
<comment type="similarity">
    <text evidence="6">Belongs to the FAD-dependent oxidoreductase 2 family. FRD/SDH subfamily.</text>
</comment>
<dbReference type="FunFam" id="3.40.640.10:FF:000097">
    <property type="entry name" value="Serine hydroxymethyltransferase"/>
    <property type="match status" value="1"/>
</dbReference>
<dbReference type="OrthoDB" id="10252157at2759"/>
<dbReference type="Gene3D" id="3.90.1150.10">
    <property type="entry name" value="Aspartate Aminotransferase, domain 1"/>
    <property type="match status" value="1"/>
</dbReference>
<dbReference type="SUPFAM" id="SSF51905">
    <property type="entry name" value="FAD/NAD(P)-binding domain"/>
    <property type="match status" value="1"/>
</dbReference>
<proteinExistence type="inferred from homology"/>
<evidence type="ECO:0000256" key="14">
    <source>
        <dbReference type="RuleBase" id="RU000585"/>
    </source>
</evidence>